<sequence length="41" mass="4837">MAYKESYDQINHSSSLHFPVKNDYEVRPSAKDPFFQYGEPN</sequence>
<name>A0A0A9BU86_ARUDO</name>
<dbReference type="AlphaFoldDB" id="A0A0A9BU86"/>
<reference evidence="1" key="2">
    <citation type="journal article" date="2015" name="Data Brief">
        <title>Shoot transcriptome of the giant reed, Arundo donax.</title>
        <authorList>
            <person name="Barrero R.A."/>
            <person name="Guerrero F.D."/>
            <person name="Moolhuijzen P."/>
            <person name="Goolsby J.A."/>
            <person name="Tidwell J."/>
            <person name="Bellgard S.E."/>
            <person name="Bellgard M.I."/>
        </authorList>
    </citation>
    <scope>NUCLEOTIDE SEQUENCE</scope>
    <source>
        <tissue evidence="1">Shoot tissue taken approximately 20 cm above the soil surface</tissue>
    </source>
</reference>
<protein>
    <submittedName>
        <fullName evidence="1">Uncharacterized protein</fullName>
    </submittedName>
</protein>
<accession>A0A0A9BU86</accession>
<evidence type="ECO:0000313" key="1">
    <source>
        <dbReference type="EMBL" id="JAD65763.1"/>
    </source>
</evidence>
<dbReference type="EMBL" id="GBRH01232132">
    <property type="protein sequence ID" value="JAD65763.1"/>
    <property type="molecule type" value="Transcribed_RNA"/>
</dbReference>
<proteinExistence type="predicted"/>
<organism evidence="1">
    <name type="scientific">Arundo donax</name>
    <name type="common">Giant reed</name>
    <name type="synonym">Donax arundinaceus</name>
    <dbReference type="NCBI Taxonomy" id="35708"/>
    <lineage>
        <taxon>Eukaryota</taxon>
        <taxon>Viridiplantae</taxon>
        <taxon>Streptophyta</taxon>
        <taxon>Embryophyta</taxon>
        <taxon>Tracheophyta</taxon>
        <taxon>Spermatophyta</taxon>
        <taxon>Magnoliopsida</taxon>
        <taxon>Liliopsida</taxon>
        <taxon>Poales</taxon>
        <taxon>Poaceae</taxon>
        <taxon>PACMAD clade</taxon>
        <taxon>Arundinoideae</taxon>
        <taxon>Arundineae</taxon>
        <taxon>Arundo</taxon>
    </lineage>
</organism>
<reference evidence="1" key="1">
    <citation type="submission" date="2014-09" db="EMBL/GenBank/DDBJ databases">
        <authorList>
            <person name="Magalhaes I.L.F."/>
            <person name="Oliveira U."/>
            <person name="Santos F.R."/>
            <person name="Vidigal T.H.D.A."/>
            <person name="Brescovit A.D."/>
            <person name="Santos A.J."/>
        </authorList>
    </citation>
    <scope>NUCLEOTIDE SEQUENCE</scope>
    <source>
        <tissue evidence="1">Shoot tissue taken approximately 20 cm above the soil surface</tissue>
    </source>
</reference>